<dbReference type="Pfam" id="PF00089">
    <property type="entry name" value="Trypsin"/>
    <property type="match status" value="1"/>
</dbReference>
<dbReference type="PRINTS" id="PR00722">
    <property type="entry name" value="CHYMOTRYPSIN"/>
</dbReference>
<dbReference type="SMART" id="SM00020">
    <property type="entry name" value="Tryp_SPc"/>
    <property type="match status" value="1"/>
</dbReference>
<dbReference type="FunFam" id="2.40.10.10:FF:000024">
    <property type="entry name" value="Serine protease 53"/>
    <property type="match status" value="1"/>
</dbReference>
<evidence type="ECO:0000256" key="2">
    <source>
        <dbReference type="ARBA" id="ARBA00022729"/>
    </source>
</evidence>
<keyword evidence="2" id="KW-0732">Signal</keyword>
<evidence type="ECO:0000256" key="4">
    <source>
        <dbReference type="ARBA" id="ARBA00023157"/>
    </source>
</evidence>
<evidence type="ECO:0000313" key="6">
    <source>
        <dbReference type="Ensembl" id="ENSLLEP00000033420.1"/>
    </source>
</evidence>
<dbReference type="Gene3D" id="2.40.10.10">
    <property type="entry name" value="Trypsin-like serine proteases"/>
    <property type="match status" value="2"/>
</dbReference>
<dbReference type="PROSITE" id="PS00134">
    <property type="entry name" value="TRYPSIN_HIS"/>
    <property type="match status" value="1"/>
</dbReference>
<evidence type="ECO:0000256" key="3">
    <source>
        <dbReference type="ARBA" id="ARBA00022801"/>
    </source>
</evidence>
<dbReference type="InterPro" id="IPR001254">
    <property type="entry name" value="Trypsin_dom"/>
</dbReference>
<accession>A0A8C5WF04</accession>
<dbReference type="Ensembl" id="ENSLLET00000034694.1">
    <property type="protein sequence ID" value="ENSLLEP00000033420.1"/>
    <property type="gene ID" value="ENSLLEG00000020627.1"/>
</dbReference>
<dbReference type="Proteomes" id="UP000694569">
    <property type="component" value="Unplaced"/>
</dbReference>
<dbReference type="InterPro" id="IPR043504">
    <property type="entry name" value="Peptidase_S1_PA_chymotrypsin"/>
</dbReference>
<name>A0A8C5WF04_9ANUR</name>
<dbReference type="PROSITE" id="PS51257">
    <property type="entry name" value="PROKAR_LIPOPROTEIN"/>
    <property type="match status" value="1"/>
</dbReference>
<sequence length="337" mass="36542">MQTYKFCFTVSQSTPSLSIGCADTPDFLFLSAVFHPIISNLSQSPPASVCGVPVISSRIVGGMDSVDGEWPWQVSILYRGSHSCGGSLISNQWILSAAHCFARRVSNPDKSKYDIYLGGYWETGGNTHLQSFNVEKLILDPQYVSVTSKGDIALVKLSSPVTFTDYVQPICLPSASVTFPSGMECWVTGWGDIAFAVSLPNPKTLQEVKIRLIDYKECDQLYNIGPSVDTAVNIQKEMICAGYKEGGKASWRLGGGPVVCKVNGAWIQAGIVSFAQGCALPNRPGVNTLVPAYQSWIKTYIPEQQFVTVSISGAAGSARAPWKNVLFCILFLSRVLN</sequence>
<organism evidence="6 7">
    <name type="scientific">Leptobrachium leishanense</name>
    <name type="common">Leishan spiny toad</name>
    <dbReference type="NCBI Taxonomy" id="445787"/>
    <lineage>
        <taxon>Eukaryota</taxon>
        <taxon>Metazoa</taxon>
        <taxon>Chordata</taxon>
        <taxon>Craniata</taxon>
        <taxon>Vertebrata</taxon>
        <taxon>Euteleostomi</taxon>
        <taxon>Amphibia</taxon>
        <taxon>Batrachia</taxon>
        <taxon>Anura</taxon>
        <taxon>Pelobatoidea</taxon>
        <taxon>Megophryidae</taxon>
        <taxon>Leptobrachium</taxon>
    </lineage>
</organism>
<proteinExistence type="predicted"/>
<keyword evidence="1" id="KW-0645">Protease</keyword>
<dbReference type="GeneTree" id="ENSGT00940000154999"/>
<keyword evidence="7" id="KW-1185">Reference proteome</keyword>
<evidence type="ECO:0000313" key="7">
    <source>
        <dbReference type="Proteomes" id="UP000694569"/>
    </source>
</evidence>
<dbReference type="PANTHER" id="PTHR24253">
    <property type="entry name" value="TRANSMEMBRANE PROTEASE SERINE"/>
    <property type="match status" value="1"/>
</dbReference>
<keyword evidence="4" id="KW-1015">Disulfide bond</keyword>
<dbReference type="InterPro" id="IPR009003">
    <property type="entry name" value="Peptidase_S1_PA"/>
</dbReference>
<dbReference type="OrthoDB" id="9448935at2759"/>
<protein>
    <recommendedName>
        <fullName evidence="5">Peptidase S1 domain-containing protein</fullName>
    </recommendedName>
</protein>
<dbReference type="PANTHER" id="PTHR24253:SF153">
    <property type="entry name" value="SERINE PROTEASE HEPSIN"/>
    <property type="match status" value="1"/>
</dbReference>
<reference evidence="6" key="2">
    <citation type="submission" date="2025-09" db="UniProtKB">
        <authorList>
            <consortium name="Ensembl"/>
        </authorList>
    </citation>
    <scope>IDENTIFICATION</scope>
</reference>
<keyword evidence="3" id="KW-0378">Hydrolase</keyword>
<dbReference type="CDD" id="cd00190">
    <property type="entry name" value="Tryp_SPc"/>
    <property type="match status" value="1"/>
</dbReference>
<reference evidence="6" key="1">
    <citation type="submission" date="2025-08" db="UniProtKB">
        <authorList>
            <consortium name="Ensembl"/>
        </authorList>
    </citation>
    <scope>IDENTIFICATION</scope>
</reference>
<dbReference type="AlphaFoldDB" id="A0A8C5WF04"/>
<dbReference type="GO" id="GO:0004252">
    <property type="term" value="F:serine-type endopeptidase activity"/>
    <property type="evidence" value="ECO:0007669"/>
    <property type="project" value="InterPro"/>
</dbReference>
<feature type="domain" description="Peptidase S1" evidence="5">
    <location>
        <begin position="59"/>
        <end position="302"/>
    </location>
</feature>
<dbReference type="InterPro" id="IPR001314">
    <property type="entry name" value="Peptidase_S1A"/>
</dbReference>
<evidence type="ECO:0000259" key="5">
    <source>
        <dbReference type="PROSITE" id="PS50240"/>
    </source>
</evidence>
<evidence type="ECO:0000256" key="1">
    <source>
        <dbReference type="ARBA" id="ARBA00022670"/>
    </source>
</evidence>
<dbReference type="PROSITE" id="PS50240">
    <property type="entry name" value="TRYPSIN_DOM"/>
    <property type="match status" value="1"/>
</dbReference>
<dbReference type="SUPFAM" id="SSF50494">
    <property type="entry name" value="Trypsin-like serine proteases"/>
    <property type="match status" value="1"/>
</dbReference>
<dbReference type="GO" id="GO:0006508">
    <property type="term" value="P:proteolysis"/>
    <property type="evidence" value="ECO:0007669"/>
    <property type="project" value="UniProtKB-KW"/>
</dbReference>
<dbReference type="InterPro" id="IPR018114">
    <property type="entry name" value="TRYPSIN_HIS"/>
</dbReference>